<feature type="transmembrane region" description="Helical" evidence="2">
    <location>
        <begin position="677"/>
        <end position="698"/>
    </location>
</feature>
<sequence length="881" mass="104670">MLTQGFEVYEQTSESNPNIIYRPINQGDGLIYDNISTKGKDYLDKHIKLYNYFIVKLKERQNQEQTSQSQQQKAGQEQGKDEGQLSDMDDFIKQQFNVDDIVNSLINQIQNNPYPQQTEIILRQQINKQIFQFEQIDDNSVTFCLLYDNQEISEINSQIATFKDIFPKESKRKINIVILINGKENCKNFDPDLVSKINVKENECNICYTYEYNKCIFLVINEEQSTIRLLNWIYRGIFKHFQSQYFYVGYLSIQIGKEKFIYMDEMIMSPKYCGATGYYNLIHVQNENKILTLNYSFVGYMNYLNYQFQIDSLAELKRFHDPFFAYYKWNELYNDVDSYIKELESENQKGNLNLHLNSVLPFNMFKKSEKKYFFSAASNLGEKKIIQDNQAQMFLDLSNLMYNITQCNDFALNKHSLMYAILLDLRKFESKIKLAQILFLYTFSPYQLYFYSNSSRSYLKIIIAIVCPFFLFILLLFFVLLVQQYQIGVTIVKKKVRDLILLFTKNELQILFKSKIKKLDKNQMNSKKEINFEIEQKNYKFENLYKELPTQEFEEWMRDAQSSHVQHSSTDNNINEGLMNDGNDEQNSKQVRMYKLSIQSISEKKVDNFYEKLFKYTFFAEILCSAAVIGNLIYTYGRNLVYDVQDEQHFVTIFGILIFIAFFIIRNFGIKTDQCWVSLLVPIFIFLNLLITTVYSEMYHLLRIQIKPKEYLEQVQKLSQYLCLNIFFLIIFYIVETSMNFQGYIFSIIIFYNLTLYLIDSLIVLGAILNGKYNKSIQSENTKKEGHVKKNDDEKQEDENKKEEEKKEDREKKIDLRFQILEEDYKSIVDRYIKDLRMEQQKQNENTRAQIINHKELIVVGEAKFSHDPANLNNSSEIFEK</sequence>
<keyword evidence="2" id="KW-0812">Transmembrane</keyword>
<feature type="transmembrane region" description="Helical" evidence="2">
    <location>
        <begin position="648"/>
        <end position="665"/>
    </location>
</feature>
<reference evidence="3 4" key="1">
    <citation type="journal article" date="2006" name="Nature">
        <title>Global trends of whole-genome duplications revealed by the ciliate Paramecium tetraurelia.</title>
        <authorList>
            <consortium name="Genoscope"/>
            <person name="Aury J.-M."/>
            <person name="Jaillon O."/>
            <person name="Duret L."/>
            <person name="Noel B."/>
            <person name="Jubin C."/>
            <person name="Porcel B.M."/>
            <person name="Segurens B."/>
            <person name="Daubin V."/>
            <person name="Anthouard V."/>
            <person name="Aiach N."/>
            <person name="Arnaiz O."/>
            <person name="Billaut A."/>
            <person name="Beisson J."/>
            <person name="Blanc I."/>
            <person name="Bouhouche K."/>
            <person name="Camara F."/>
            <person name="Duharcourt S."/>
            <person name="Guigo R."/>
            <person name="Gogendeau D."/>
            <person name="Katinka M."/>
            <person name="Keller A.-M."/>
            <person name="Kissmehl R."/>
            <person name="Klotz C."/>
            <person name="Koll F."/>
            <person name="Le Moue A."/>
            <person name="Lepere C."/>
            <person name="Malinsky S."/>
            <person name="Nowacki M."/>
            <person name="Nowak J.K."/>
            <person name="Plattner H."/>
            <person name="Poulain J."/>
            <person name="Ruiz F."/>
            <person name="Serrano V."/>
            <person name="Zagulski M."/>
            <person name="Dessen P."/>
            <person name="Betermier M."/>
            <person name="Weissenbach J."/>
            <person name="Scarpelli C."/>
            <person name="Schachter V."/>
            <person name="Sperling L."/>
            <person name="Meyer E."/>
            <person name="Cohen J."/>
            <person name="Wincker P."/>
        </authorList>
    </citation>
    <scope>NUCLEOTIDE SEQUENCE [LARGE SCALE GENOMIC DNA]</scope>
    <source>
        <strain evidence="3 4">Stock d4-2</strain>
    </source>
</reference>
<dbReference type="InParanoid" id="A0DNR8"/>
<feature type="transmembrane region" description="Helical" evidence="2">
    <location>
        <begin position="458"/>
        <end position="482"/>
    </location>
</feature>
<gene>
    <name evidence="3" type="ORF">GSPATT00018881001</name>
</gene>
<feature type="transmembrane region" description="Helical" evidence="2">
    <location>
        <begin position="744"/>
        <end position="769"/>
    </location>
</feature>
<dbReference type="HOGENOM" id="CLU_326925_0_0_1"/>
<dbReference type="EMBL" id="CT868518">
    <property type="protein sequence ID" value="CAK84685.1"/>
    <property type="molecule type" value="Genomic_DNA"/>
</dbReference>
<feature type="region of interest" description="Disordered" evidence="1">
    <location>
        <begin position="64"/>
        <end position="84"/>
    </location>
</feature>
<protein>
    <recommendedName>
        <fullName evidence="5">Transmembrane protein</fullName>
    </recommendedName>
</protein>
<dbReference type="OMA" id="VYSEMYH"/>
<feature type="compositionally biased region" description="Low complexity" evidence="1">
    <location>
        <begin position="64"/>
        <end position="77"/>
    </location>
</feature>
<keyword evidence="2" id="KW-0472">Membrane</keyword>
<evidence type="ECO:0000313" key="3">
    <source>
        <dbReference type="EMBL" id="CAK84685.1"/>
    </source>
</evidence>
<name>A0DNR8_PARTE</name>
<evidence type="ECO:0000256" key="1">
    <source>
        <dbReference type="SAM" id="MobiDB-lite"/>
    </source>
</evidence>
<dbReference type="Proteomes" id="UP000000600">
    <property type="component" value="Unassembled WGS sequence"/>
</dbReference>
<accession>A0DNR8</accession>
<evidence type="ECO:0000256" key="2">
    <source>
        <dbReference type="SAM" id="Phobius"/>
    </source>
</evidence>
<keyword evidence="4" id="KW-1185">Reference proteome</keyword>
<keyword evidence="2" id="KW-1133">Transmembrane helix</keyword>
<evidence type="ECO:0000313" key="4">
    <source>
        <dbReference type="Proteomes" id="UP000000600"/>
    </source>
</evidence>
<feature type="transmembrane region" description="Helical" evidence="2">
    <location>
        <begin position="613"/>
        <end position="636"/>
    </location>
</feature>
<dbReference type="KEGG" id="ptm:GSPATT00018881001"/>
<evidence type="ECO:0008006" key="5">
    <source>
        <dbReference type="Google" id="ProtNLM"/>
    </source>
</evidence>
<dbReference type="RefSeq" id="XP_001452082.1">
    <property type="nucleotide sequence ID" value="XM_001452045.1"/>
</dbReference>
<dbReference type="OrthoDB" id="311299at2759"/>
<dbReference type="GeneID" id="5037867"/>
<organism evidence="3 4">
    <name type="scientific">Paramecium tetraurelia</name>
    <dbReference type="NCBI Taxonomy" id="5888"/>
    <lineage>
        <taxon>Eukaryota</taxon>
        <taxon>Sar</taxon>
        <taxon>Alveolata</taxon>
        <taxon>Ciliophora</taxon>
        <taxon>Intramacronucleata</taxon>
        <taxon>Oligohymenophorea</taxon>
        <taxon>Peniculida</taxon>
        <taxon>Parameciidae</taxon>
        <taxon>Paramecium</taxon>
    </lineage>
</organism>
<feature type="region of interest" description="Disordered" evidence="1">
    <location>
        <begin position="780"/>
        <end position="808"/>
    </location>
</feature>
<dbReference type="AlphaFoldDB" id="A0DNR8"/>
<feature type="transmembrane region" description="Helical" evidence="2">
    <location>
        <begin position="718"/>
        <end position="735"/>
    </location>
</feature>
<proteinExistence type="predicted"/>
<feature type="compositionally biased region" description="Basic and acidic residues" evidence="1">
    <location>
        <begin position="781"/>
        <end position="808"/>
    </location>
</feature>